<gene>
    <name evidence="1" type="ORF">FJY86_03010</name>
</gene>
<evidence type="ECO:0000313" key="1">
    <source>
        <dbReference type="EMBL" id="MBM3282284.1"/>
    </source>
</evidence>
<organism evidence="1 2">
    <name type="scientific">Candidatus Iainarchaeum sp</name>
    <dbReference type="NCBI Taxonomy" id="3101447"/>
    <lineage>
        <taxon>Archaea</taxon>
        <taxon>Candidatus Iainarchaeota</taxon>
        <taxon>Candidatus Iainarchaeia</taxon>
        <taxon>Candidatus Iainarchaeales</taxon>
        <taxon>Candidatus Iainarchaeaceae</taxon>
        <taxon>Candidatus Iainarchaeum</taxon>
    </lineage>
</organism>
<name>A0A8T4C7V6_9ARCH</name>
<dbReference type="Proteomes" id="UP000774699">
    <property type="component" value="Unassembled WGS sequence"/>
</dbReference>
<accession>A0A8T4C7V6</accession>
<dbReference type="InterPro" id="IPR007355">
    <property type="entry name" value="DUF424"/>
</dbReference>
<dbReference type="AlphaFoldDB" id="A0A8T4C7V6"/>
<dbReference type="EMBL" id="VGJJ01000021">
    <property type="protein sequence ID" value="MBM3282284.1"/>
    <property type="molecule type" value="Genomic_DNA"/>
</dbReference>
<protein>
    <submittedName>
        <fullName evidence="1">DUF424 family protein</fullName>
    </submittedName>
</protein>
<reference evidence="1" key="1">
    <citation type="submission" date="2019-03" db="EMBL/GenBank/DDBJ databases">
        <title>Lake Tanganyika Metagenome-Assembled Genomes (MAGs).</title>
        <authorList>
            <person name="Tran P."/>
        </authorList>
    </citation>
    <scope>NUCLEOTIDE SEQUENCE</scope>
    <source>
        <strain evidence="1">M_DeepCast_50m_m2_156</strain>
    </source>
</reference>
<comment type="caution">
    <text evidence="1">The sequence shown here is derived from an EMBL/GenBank/DDBJ whole genome shotgun (WGS) entry which is preliminary data.</text>
</comment>
<proteinExistence type="predicted"/>
<sequence>MRSLRSHFSAEERITLEKKIAMRIHTNTNGSVLAAADAQLIGKTLTENKLSIHVSKTFYHETLVTEEEFMQHLNNAVNVNLIGENTINAAQKQGSVSSKHGKKIAGVPHAQIYRL</sequence>
<dbReference type="Gene3D" id="3.30.1860.10">
    <property type="entry name" value="uncharacterized conserved protein from methanopyrus kandleri domain like"/>
    <property type="match status" value="1"/>
</dbReference>
<evidence type="ECO:0000313" key="2">
    <source>
        <dbReference type="Proteomes" id="UP000774699"/>
    </source>
</evidence>
<dbReference type="Pfam" id="PF04242">
    <property type="entry name" value="DUF424"/>
    <property type="match status" value="1"/>
</dbReference>